<dbReference type="OMA" id="WYASARE"/>
<sequence length="217" mass="24491">MAPLKVIGAGFGRTGTNSLKEALNILGYTTHHMEVLLTNPDSEPHLFTEAYLHPEKADFDRIYQGFDAAVDWPTAAFYEPLMKKYPEAKIILSVRDAEGWFKSASNTIFKDLDCLPEGTPEHCVRAIEMAKTVVCGGHFNGVESVKDKDYMVKKFNENTEEVKRKVPADRLLVFEVGEGWDRLCEFLGKPIPDVPYPNTNSTKEFIGNKLFGRQDEQ</sequence>
<dbReference type="InParanoid" id="A0A1X2HUP7"/>
<dbReference type="Pfam" id="PF17784">
    <property type="entry name" value="Sulfotransfer_4"/>
    <property type="match status" value="1"/>
</dbReference>
<dbReference type="Proteomes" id="UP000242180">
    <property type="component" value="Unassembled WGS sequence"/>
</dbReference>
<dbReference type="PANTHER" id="PTHR36978">
    <property type="entry name" value="P-LOOP CONTAINING NUCLEOTIDE TRIPHOSPHATE HYDROLASE"/>
    <property type="match status" value="1"/>
</dbReference>
<dbReference type="GO" id="GO:0016787">
    <property type="term" value="F:hydrolase activity"/>
    <property type="evidence" value="ECO:0007669"/>
    <property type="project" value="UniProtKB-KW"/>
</dbReference>
<gene>
    <name evidence="1" type="ORF">BCR43DRAFT_450639</name>
</gene>
<reference evidence="1 2" key="1">
    <citation type="submission" date="2016-07" db="EMBL/GenBank/DDBJ databases">
        <title>Pervasive Adenine N6-methylation of Active Genes in Fungi.</title>
        <authorList>
            <consortium name="DOE Joint Genome Institute"/>
            <person name="Mondo S.J."/>
            <person name="Dannebaum R.O."/>
            <person name="Kuo R.C."/>
            <person name="Labutti K."/>
            <person name="Haridas S."/>
            <person name="Kuo A."/>
            <person name="Salamov A."/>
            <person name="Ahrendt S.R."/>
            <person name="Lipzen A."/>
            <person name="Sullivan W."/>
            <person name="Andreopoulos W.B."/>
            <person name="Clum A."/>
            <person name="Lindquist E."/>
            <person name="Daum C."/>
            <person name="Ramamoorthy G.K."/>
            <person name="Gryganskyi A."/>
            <person name="Culley D."/>
            <person name="Magnuson J.K."/>
            <person name="James T.Y."/>
            <person name="O'Malley M.A."/>
            <person name="Stajich J.E."/>
            <person name="Spatafora J.W."/>
            <person name="Visel A."/>
            <person name="Grigoriev I.V."/>
        </authorList>
    </citation>
    <scope>NUCLEOTIDE SEQUENCE [LARGE SCALE GENOMIC DNA]</scope>
    <source>
        <strain evidence="1 2">NRRL 2496</strain>
    </source>
</reference>
<dbReference type="AlphaFoldDB" id="A0A1X2HUP7"/>
<evidence type="ECO:0000313" key="1">
    <source>
        <dbReference type="EMBL" id="ORZ03310.1"/>
    </source>
</evidence>
<accession>A0A1X2HUP7</accession>
<dbReference type="InterPro" id="IPR027417">
    <property type="entry name" value="P-loop_NTPase"/>
</dbReference>
<proteinExistence type="predicted"/>
<dbReference type="Gene3D" id="3.40.50.300">
    <property type="entry name" value="P-loop containing nucleotide triphosphate hydrolases"/>
    <property type="match status" value="1"/>
</dbReference>
<organism evidence="1 2">
    <name type="scientific">Syncephalastrum racemosum</name>
    <name type="common">Filamentous fungus</name>
    <dbReference type="NCBI Taxonomy" id="13706"/>
    <lineage>
        <taxon>Eukaryota</taxon>
        <taxon>Fungi</taxon>
        <taxon>Fungi incertae sedis</taxon>
        <taxon>Mucoromycota</taxon>
        <taxon>Mucoromycotina</taxon>
        <taxon>Mucoromycetes</taxon>
        <taxon>Mucorales</taxon>
        <taxon>Syncephalastraceae</taxon>
        <taxon>Syncephalastrum</taxon>
    </lineage>
</organism>
<dbReference type="OrthoDB" id="408152at2759"/>
<dbReference type="STRING" id="13706.A0A1X2HUP7"/>
<comment type="caution">
    <text evidence="1">The sequence shown here is derived from an EMBL/GenBank/DDBJ whole genome shotgun (WGS) entry which is preliminary data.</text>
</comment>
<protein>
    <submittedName>
        <fullName evidence="1">P-loop containing nucleoside triphosphate hydrolase protein</fullName>
    </submittedName>
</protein>
<name>A0A1X2HUP7_SYNRA</name>
<dbReference type="EMBL" id="MCGN01000001">
    <property type="protein sequence ID" value="ORZ03310.1"/>
    <property type="molecule type" value="Genomic_DNA"/>
</dbReference>
<keyword evidence="1" id="KW-0378">Hydrolase</keyword>
<keyword evidence="2" id="KW-1185">Reference proteome</keyword>
<dbReference type="InterPro" id="IPR040632">
    <property type="entry name" value="Sulfotransfer_4"/>
</dbReference>
<dbReference type="PANTHER" id="PTHR36978:SF4">
    <property type="entry name" value="P-LOOP CONTAINING NUCLEOSIDE TRIPHOSPHATE HYDROLASE PROTEIN"/>
    <property type="match status" value="1"/>
</dbReference>
<evidence type="ECO:0000313" key="2">
    <source>
        <dbReference type="Proteomes" id="UP000242180"/>
    </source>
</evidence>
<dbReference type="SUPFAM" id="SSF52540">
    <property type="entry name" value="P-loop containing nucleoside triphosphate hydrolases"/>
    <property type="match status" value="1"/>
</dbReference>